<proteinExistence type="inferred from homology"/>
<dbReference type="RefSeq" id="WP_172505435.1">
    <property type="nucleotide sequence ID" value="NZ_OENE01000019.1"/>
</dbReference>
<dbReference type="Pfam" id="PF00933">
    <property type="entry name" value="Glyco_hydro_3"/>
    <property type="match status" value="1"/>
</dbReference>
<evidence type="ECO:0000256" key="3">
    <source>
        <dbReference type="ARBA" id="ARBA00012663"/>
    </source>
</evidence>
<feature type="chain" id="PRO_5014173963" description="beta-N-acetylhexosaminidase" evidence="6">
    <location>
        <begin position="19"/>
        <end position="978"/>
    </location>
</feature>
<evidence type="ECO:0000259" key="8">
    <source>
        <dbReference type="Pfam" id="PF00933"/>
    </source>
</evidence>
<dbReference type="InterPro" id="IPR050226">
    <property type="entry name" value="NagZ_Beta-hexosaminidase"/>
</dbReference>
<dbReference type="EMBL" id="OENE01000019">
    <property type="protein sequence ID" value="SOU88981.1"/>
    <property type="molecule type" value="Genomic_DNA"/>
</dbReference>
<dbReference type="PANTHER" id="PTHR30480">
    <property type="entry name" value="BETA-HEXOSAMINIDASE-RELATED"/>
    <property type="match status" value="1"/>
</dbReference>
<dbReference type="Proteomes" id="UP000490060">
    <property type="component" value="Unassembled WGS sequence"/>
</dbReference>
<keyword evidence="5" id="KW-0326">Glycosidase</keyword>
<dbReference type="InterPro" id="IPR001764">
    <property type="entry name" value="Glyco_hydro_3_N"/>
</dbReference>
<dbReference type="SUPFAM" id="SSF52279">
    <property type="entry name" value="Beta-D-glucan exohydrolase, C-terminal domain"/>
    <property type="match status" value="1"/>
</dbReference>
<feature type="domain" description="Beta-lactamase-related" evidence="7">
    <location>
        <begin position="600"/>
        <end position="955"/>
    </location>
</feature>
<dbReference type="InterPro" id="IPR017853">
    <property type="entry name" value="GH"/>
</dbReference>
<evidence type="ECO:0000259" key="7">
    <source>
        <dbReference type="Pfam" id="PF00144"/>
    </source>
</evidence>
<dbReference type="GO" id="GO:0009254">
    <property type="term" value="P:peptidoglycan turnover"/>
    <property type="evidence" value="ECO:0007669"/>
    <property type="project" value="TreeGrafter"/>
</dbReference>
<dbReference type="InterPro" id="IPR036962">
    <property type="entry name" value="Glyco_hydro_3_N_sf"/>
</dbReference>
<dbReference type="InterPro" id="IPR012338">
    <property type="entry name" value="Beta-lactam/transpept-like"/>
</dbReference>
<dbReference type="InterPro" id="IPR036881">
    <property type="entry name" value="Glyco_hydro_3_C_sf"/>
</dbReference>
<dbReference type="GO" id="GO:0004563">
    <property type="term" value="F:beta-N-acetylhexosaminidase activity"/>
    <property type="evidence" value="ECO:0007669"/>
    <property type="project" value="UniProtKB-EC"/>
</dbReference>
<organism evidence="9 10">
    <name type="scientific">Tenacibaculum finnmarkense genomovar ulcerans</name>
    <dbReference type="NCBI Taxonomy" id="2781388"/>
    <lineage>
        <taxon>Bacteria</taxon>
        <taxon>Pseudomonadati</taxon>
        <taxon>Bacteroidota</taxon>
        <taxon>Flavobacteriia</taxon>
        <taxon>Flavobacteriales</taxon>
        <taxon>Flavobacteriaceae</taxon>
        <taxon>Tenacibaculum</taxon>
        <taxon>Tenacibaculum finnmarkense</taxon>
    </lineage>
</organism>
<dbReference type="GO" id="GO:0005975">
    <property type="term" value="P:carbohydrate metabolic process"/>
    <property type="evidence" value="ECO:0007669"/>
    <property type="project" value="InterPro"/>
</dbReference>
<dbReference type="SUPFAM" id="SSF56601">
    <property type="entry name" value="beta-lactamase/transpeptidase-like"/>
    <property type="match status" value="1"/>
</dbReference>
<evidence type="ECO:0000256" key="4">
    <source>
        <dbReference type="ARBA" id="ARBA00022801"/>
    </source>
</evidence>
<dbReference type="SUPFAM" id="SSF51445">
    <property type="entry name" value="(Trans)glycosidases"/>
    <property type="match status" value="1"/>
</dbReference>
<dbReference type="EC" id="3.2.1.52" evidence="3"/>
<evidence type="ECO:0000256" key="2">
    <source>
        <dbReference type="ARBA" id="ARBA00005336"/>
    </source>
</evidence>
<evidence type="ECO:0000313" key="10">
    <source>
        <dbReference type="Proteomes" id="UP000490060"/>
    </source>
</evidence>
<gene>
    <name evidence="9" type="ORF">TNO010_260041</name>
</gene>
<dbReference type="Gene3D" id="3.40.710.10">
    <property type="entry name" value="DD-peptidase/beta-lactamase superfamily"/>
    <property type="match status" value="1"/>
</dbReference>
<evidence type="ECO:0000256" key="6">
    <source>
        <dbReference type="SAM" id="SignalP"/>
    </source>
</evidence>
<dbReference type="PANTHER" id="PTHR30480:SF13">
    <property type="entry name" value="BETA-HEXOSAMINIDASE"/>
    <property type="match status" value="1"/>
</dbReference>
<comment type="catalytic activity">
    <reaction evidence="1">
        <text>Hydrolysis of terminal non-reducing N-acetyl-D-hexosamine residues in N-acetyl-beta-D-hexosaminides.</text>
        <dbReference type="EC" id="3.2.1.52"/>
    </reaction>
</comment>
<dbReference type="InterPro" id="IPR001466">
    <property type="entry name" value="Beta-lactam-related"/>
</dbReference>
<dbReference type="Gene3D" id="3.20.20.300">
    <property type="entry name" value="Glycoside hydrolase, family 3, N-terminal domain"/>
    <property type="match status" value="1"/>
</dbReference>
<evidence type="ECO:0000313" key="9">
    <source>
        <dbReference type="EMBL" id="SOU88981.1"/>
    </source>
</evidence>
<evidence type="ECO:0000256" key="5">
    <source>
        <dbReference type="ARBA" id="ARBA00023295"/>
    </source>
</evidence>
<sequence>MKKILILLTIALVQTLTAQRLIQAPTDPLVAKNVEHQKIWVDSILQNMSIDQKIGQLFMIQAYSNKGKKHQDFINNMIRKYHVGNLIFMQGTPEKQVRLNNEYQAISKVPLLIGFDGEWGLDMRLKNTYRFPWNMTLGAIDNDELLTATGKRIGKHCKRVGIHINFAPVVDINTNPKNPIIGNRSFGENKQNVTRKAIAFTKGMQSVGVLANAKHFPGHGDTATDSHLTLPTVNFDKFRLDSVELYPYKKMFRQGLASVMTAHLSIPALEPNEKLPTSLSKKVVTTLLQEELGFKGLVITDGLNMKGAANYATAADINIAAILAGNDMLLIPQDVPGTIRLIKDALVAGNLSQARLHKSVEKILKAKYLVGLHKYKSVDTENIASDINSPYDEVLHRKLIKNAITVVKNKEAVLPIKNLKDKKIAYVSLGDAKGDSFVSMLKNYTNVEVVSAKNITVLLQRLQKYNLVVVGFHKSNKNPWKGYQFSNKNMVWLQEIAKNKKVILDVFTSPYSLLKIPSFENIEGVVVSYQNSVLSQELSAQALFGAFDLKGKLPVSINEQIKEGTGVFVKGINVLQYTIPEDAGVSSEKLSIIDKRIDTILMKRMAPGGQIFVAKNGKVIYNKSFGHHTSLKRMPVKSSDIYDVASLTKILASLPMIMKAEEEKKISLYSNLGDVLPRYKNSNKDTVLLKEILSHYGRLRSWIPFYLQTKDSETGQNSVKYYRKKRTADFNIKVAKNLYLKNTYKDSIYKHIVEAKQRKKPGYKYSDLGYYMFKEILELKYKQPLNKLVEEFFYSPLGANRTTYLPLEKFKKSDIVPTERDNYYRNQLVHGYVHDMGAAMIGGVGGHAGLFSNANDIGKIMQLFLQGGNYGDTQYLASETIDKFNKRHYENRKVRRGLGFDKPQLNPRVKATCGCVSDKSFGHSGFTGTYTWVDPATDVVYVFLSNRVYPTMRNRKLIKSNIRTKIQKDIQDAILMVE</sequence>
<evidence type="ECO:0000256" key="1">
    <source>
        <dbReference type="ARBA" id="ARBA00001231"/>
    </source>
</evidence>
<protein>
    <recommendedName>
        <fullName evidence="3">beta-N-acetylhexosaminidase</fullName>
        <ecNumber evidence="3">3.2.1.52</ecNumber>
    </recommendedName>
</protein>
<dbReference type="Pfam" id="PF00144">
    <property type="entry name" value="Beta-lactamase"/>
    <property type="match status" value="1"/>
</dbReference>
<keyword evidence="6" id="KW-0732">Signal</keyword>
<feature type="signal peptide" evidence="6">
    <location>
        <begin position="1"/>
        <end position="18"/>
    </location>
</feature>
<accession>A0A2I2M8W4</accession>
<name>A0A2I2M8W4_9FLAO</name>
<keyword evidence="4" id="KW-0378">Hydrolase</keyword>
<dbReference type="AlphaFoldDB" id="A0A2I2M8W4"/>
<comment type="similarity">
    <text evidence="2">Belongs to the glycosyl hydrolase 3 family.</text>
</comment>
<reference evidence="9 10" key="1">
    <citation type="submission" date="2017-11" db="EMBL/GenBank/DDBJ databases">
        <authorList>
            <person name="Duchaud E."/>
        </authorList>
    </citation>
    <scope>NUCLEOTIDE SEQUENCE [LARGE SCALE GENOMIC DNA]</scope>
    <source>
        <strain evidence="9 10">TNO010</strain>
    </source>
</reference>
<feature type="domain" description="Glycoside hydrolase family 3 N-terminal" evidence="8">
    <location>
        <begin position="50"/>
        <end position="365"/>
    </location>
</feature>
<dbReference type="PRINTS" id="PR00133">
    <property type="entry name" value="GLHYDRLASE3"/>
</dbReference>